<sequence length="186" mass="19576">MKPVALALLCLSLTTAPAVADEITDALDAARSAYEEGDIQYAIEELDFAKQRLAAMKAEVLEKFLPPAPDGWTRTLEPDIGSAMGMMGGGTGAEADYTPEDGGAGYTITLMADSPMVSAMAAMISNAGLMGAQIERVGRQKFIVQDGEMTGLVDNRILIKANGADVETLLAALEGIDYRALGRFGQ</sequence>
<gene>
    <name evidence="2" type="ORF">FH759_10080</name>
</gene>
<evidence type="ECO:0000256" key="1">
    <source>
        <dbReference type="SAM" id="SignalP"/>
    </source>
</evidence>
<protein>
    <submittedName>
        <fullName evidence="2">Uncharacterized protein</fullName>
    </submittedName>
</protein>
<comment type="caution">
    <text evidence="2">The sequence shown here is derived from an EMBL/GenBank/DDBJ whole genome shotgun (WGS) entry which is preliminary data.</text>
</comment>
<evidence type="ECO:0000313" key="2">
    <source>
        <dbReference type="EMBL" id="MTJ05024.1"/>
    </source>
</evidence>
<proteinExistence type="predicted"/>
<organism evidence="2 3">
    <name type="scientific">Sediminimonas qiaohouensis</name>
    <dbReference type="NCBI Taxonomy" id="552061"/>
    <lineage>
        <taxon>Bacteria</taxon>
        <taxon>Pseudomonadati</taxon>
        <taxon>Pseudomonadota</taxon>
        <taxon>Alphaproteobacteria</taxon>
        <taxon>Rhodobacterales</taxon>
        <taxon>Roseobacteraceae</taxon>
        <taxon>Sediminimonas</taxon>
    </lineage>
</organism>
<reference evidence="2 3" key="1">
    <citation type="submission" date="2019-06" db="EMBL/GenBank/DDBJ databases">
        <title>Enrichment of Autotrophic Halophilic Microorganisms from Red Sea Brine Pool Using Microbial Electrosynthesis System.</title>
        <authorList>
            <person name="Alqahtani M.F."/>
            <person name="Bajracharya S."/>
            <person name="Katuri K.P."/>
            <person name="Ali M."/>
            <person name="Saikaly P.E."/>
        </authorList>
    </citation>
    <scope>NUCLEOTIDE SEQUENCE [LARGE SCALE GENOMIC DNA]</scope>
    <source>
        <strain evidence="2">MES6</strain>
    </source>
</reference>
<dbReference type="RefSeq" id="WP_273249794.1">
    <property type="nucleotide sequence ID" value="NZ_VENJ01000013.1"/>
</dbReference>
<dbReference type="AlphaFoldDB" id="A0A7C9HBD8"/>
<name>A0A7C9HBD8_9RHOB</name>
<dbReference type="EMBL" id="VENJ01000013">
    <property type="protein sequence ID" value="MTJ05024.1"/>
    <property type="molecule type" value="Genomic_DNA"/>
</dbReference>
<evidence type="ECO:0000313" key="3">
    <source>
        <dbReference type="Proteomes" id="UP000483078"/>
    </source>
</evidence>
<feature type="chain" id="PRO_5028866424" evidence="1">
    <location>
        <begin position="21"/>
        <end position="186"/>
    </location>
</feature>
<keyword evidence="1" id="KW-0732">Signal</keyword>
<feature type="signal peptide" evidence="1">
    <location>
        <begin position="1"/>
        <end position="20"/>
    </location>
</feature>
<dbReference type="Proteomes" id="UP000483078">
    <property type="component" value="Unassembled WGS sequence"/>
</dbReference>
<accession>A0A7C9HBD8</accession>